<dbReference type="AlphaFoldDB" id="R7TX93"/>
<dbReference type="InterPro" id="IPR017452">
    <property type="entry name" value="GPCR_Rhodpsn_7TM"/>
</dbReference>
<proteinExistence type="inferred from homology"/>
<feature type="transmembrane region" description="Helical" evidence="11">
    <location>
        <begin position="103"/>
        <end position="126"/>
    </location>
</feature>
<gene>
    <name evidence="13" type="ORF">CAPTEDRAFT_210525</name>
</gene>
<dbReference type="STRING" id="283909.R7TX93"/>
<evidence type="ECO:0000313" key="15">
    <source>
        <dbReference type="Proteomes" id="UP000014760"/>
    </source>
</evidence>
<dbReference type="PRINTS" id="PR00237">
    <property type="entry name" value="GPCRRHODOPSN"/>
</dbReference>
<feature type="transmembrane region" description="Helical" evidence="11">
    <location>
        <begin position="147"/>
        <end position="169"/>
    </location>
</feature>
<dbReference type="Gene3D" id="1.20.1070.10">
    <property type="entry name" value="Rhodopsin 7-helix transmembrane proteins"/>
    <property type="match status" value="1"/>
</dbReference>
<evidence type="ECO:0000256" key="3">
    <source>
        <dbReference type="ARBA" id="ARBA00022692"/>
    </source>
</evidence>
<reference evidence="13 15" key="2">
    <citation type="journal article" date="2013" name="Nature">
        <title>Insights into bilaterian evolution from three spiralian genomes.</title>
        <authorList>
            <person name="Simakov O."/>
            <person name="Marletaz F."/>
            <person name="Cho S.J."/>
            <person name="Edsinger-Gonzales E."/>
            <person name="Havlak P."/>
            <person name="Hellsten U."/>
            <person name="Kuo D.H."/>
            <person name="Larsson T."/>
            <person name="Lv J."/>
            <person name="Arendt D."/>
            <person name="Savage R."/>
            <person name="Osoegawa K."/>
            <person name="de Jong P."/>
            <person name="Grimwood J."/>
            <person name="Chapman J.A."/>
            <person name="Shapiro H."/>
            <person name="Aerts A."/>
            <person name="Otillar R.P."/>
            <person name="Terry A.Y."/>
            <person name="Boore J.L."/>
            <person name="Grigoriev I.V."/>
            <person name="Lindberg D.R."/>
            <person name="Seaver E.C."/>
            <person name="Weisblat D.A."/>
            <person name="Putnam N.H."/>
            <person name="Rokhsar D.S."/>
        </authorList>
    </citation>
    <scope>NUCLEOTIDE SEQUENCE</scope>
    <source>
        <strain evidence="13 15">I ESC-2004</strain>
    </source>
</reference>
<feature type="domain" description="G-protein coupled receptors family 1 profile" evidence="12">
    <location>
        <begin position="46"/>
        <end position="313"/>
    </location>
</feature>
<keyword evidence="15" id="KW-1185">Reference proteome</keyword>
<evidence type="ECO:0000259" key="12">
    <source>
        <dbReference type="PROSITE" id="PS50262"/>
    </source>
</evidence>
<dbReference type="PANTHER" id="PTHR24246:SF27">
    <property type="entry name" value="ADENOSINE RECEPTOR, ISOFORM A"/>
    <property type="match status" value="1"/>
</dbReference>
<dbReference type="Pfam" id="PF00001">
    <property type="entry name" value="7tm_1"/>
    <property type="match status" value="1"/>
</dbReference>
<evidence type="ECO:0000256" key="11">
    <source>
        <dbReference type="SAM" id="Phobius"/>
    </source>
</evidence>
<keyword evidence="2" id="KW-1003">Cell membrane</keyword>
<evidence type="ECO:0000256" key="2">
    <source>
        <dbReference type="ARBA" id="ARBA00022475"/>
    </source>
</evidence>
<dbReference type="EMBL" id="KB309065">
    <property type="protein sequence ID" value="ELT95600.1"/>
    <property type="molecule type" value="Genomic_DNA"/>
</dbReference>
<keyword evidence="9 10" id="KW-0807">Transducer</keyword>
<feature type="transmembrane region" description="Helical" evidence="11">
    <location>
        <begin position="290"/>
        <end position="312"/>
    </location>
</feature>
<keyword evidence="5 10" id="KW-0297">G-protein coupled receptor</keyword>
<dbReference type="OMA" id="ENSILCM"/>
<keyword evidence="7 10" id="KW-0675">Receptor</keyword>
<evidence type="ECO:0000256" key="5">
    <source>
        <dbReference type="ARBA" id="ARBA00023040"/>
    </source>
</evidence>
<feature type="transmembrane region" description="Helical" evidence="11">
    <location>
        <begin position="189"/>
        <end position="218"/>
    </location>
</feature>
<evidence type="ECO:0000313" key="14">
    <source>
        <dbReference type="EnsemblMetazoa" id="CapteP210525"/>
    </source>
</evidence>
<dbReference type="SUPFAM" id="SSF81321">
    <property type="entry name" value="Family A G protein-coupled receptor-like"/>
    <property type="match status" value="1"/>
</dbReference>
<dbReference type="SMART" id="SM01381">
    <property type="entry name" value="7TM_GPCR_Srsx"/>
    <property type="match status" value="1"/>
</dbReference>
<feature type="transmembrane region" description="Helical" evidence="11">
    <location>
        <begin position="76"/>
        <end position="97"/>
    </location>
</feature>
<protein>
    <recommendedName>
        <fullName evidence="12">G-protein coupled receptors family 1 profile domain-containing protein</fullName>
    </recommendedName>
</protein>
<keyword evidence="4 11" id="KW-1133">Transmembrane helix</keyword>
<dbReference type="GO" id="GO:0004930">
    <property type="term" value="F:G protein-coupled receptor activity"/>
    <property type="evidence" value="ECO:0007669"/>
    <property type="project" value="UniProtKB-KW"/>
</dbReference>
<sequence>MDNITSEPETASNSQFTGMQKPVIFYSWYHGILGTMLIILMAGIPGNVLTILAYFKEGQLRSPTNLLICSQSIGDLFTCLVGPLFTVLIYTEIGLALTSSHKYLCVTSLALVMTSLQSSVMNIIALCSERFIAVFFSLRYYDWVTDVTVKGAVVTIWTMVILINCLPLFGLNKWKPGIVCKPEEVHPKIYFQGLVTIPIMFCLMICAMQNIAIAVMAVRKQRSISPQVSIPDEEQQADEAKIKSRNQFKVTKMLLLVVGCFYTTWLPWIVCNSIYFSLPSSWRNNGVPEWFSFLNECSALLLSTYPIVNPFIYGWKNLLFRDAYYKLLGIKRG</sequence>
<keyword evidence="6 11" id="KW-0472">Membrane</keyword>
<evidence type="ECO:0000256" key="4">
    <source>
        <dbReference type="ARBA" id="ARBA00022989"/>
    </source>
</evidence>
<dbReference type="HOGENOM" id="CLU_009579_11_5_1"/>
<dbReference type="PROSITE" id="PS00237">
    <property type="entry name" value="G_PROTEIN_RECEP_F1_1"/>
    <property type="match status" value="1"/>
</dbReference>
<accession>R7TX93</accession>
<dbReference type="PROSITE" id="PS50262">
    <property type="entry name" value="G_PROTEIN_RECEP_F1_2"/>
    <property type="match status" value="1"/>
</dbReference>
<comment type="subcellular location">
    <subcellularLocation>
        <location evidence="1">Cell membrane</location>
        <topology evidence="1">Multi-pass membrane protein</topology>
    </subcellularLocation>
</comment>
<dbReference type="GO" id="GO:0005886">
    <property type="term" value="C:plasma membrane"/>
    <property type="evidence" value="ECO:0007669"/>
    <property type="project" value="UniProtKB-SubCell"/>
</dbReference>
<evidence type="ECO:0000313" key="13">
    <source>
        <dbReference type="EMBL" id="ELT95600.1"/>
    </source>
</evidence>
<dbReference type="PANTHER" id="PTHR24246">
    <property type="entry name" value="OLFACTORY RECEPTOR AND ADENOSINE RECEPTOR"/>
    <property type="match status" value="1"/>
</dbReference>
<comment type="similarity">
    <text evidence="10">Belongs to the G-protein coupled receptor 1 family.</text>
</comment>
<dbReference type="InterPro" id="IPR000276">
    <property type="entry name" value="GPCR_Rhodpsn"/>
</dbReference>
<dbReference type="CDD" id="cd00637">
    <property type="entry name" value="7tm_classA_rhodopsin-like"/>
    <property type="match status" value="1"/>
</dbReference>
<reference evidence="14" key="3">
    <citation type="submission" date="2015-06" db="UniProtKB">
        <authorList>
            <consortium name="EnsemblMetazoa"/>
        </authorList>
    </citation>
    <scope>IDENTIFICATION</scope>
</reference>
<evidence type="ECO:0000256" key="1">
    <source>
        <dbReference type="ARBA" id="ARBA00004651"/>
    </source>
</evidence>
<evidence type="ECO:0000256" key="10">
    <source>
        <dbReference type="RuleBase" id="RU000688"/>
    </source>
</evidence>
<dbReference type="OrthoDB" id="5970330at2759"/>
<organism evidence="13">
    <name type="scientific">Capitella teleta</name>
    <name type="common">Polychaete worm</name>
    <dbReference type="NCBI Taxonomy" id="283909"/>
    <lineage>
        <taxon>Eukaryota</taxon>
        <taxon>Metazoa</taxon>
        <taxon>Spiralia</taxon>
        <taxon>Lophotrochozoa</taxon>
        <taxon>Annelida</taxon>
        <taxon>Polychaeta</taxon>
        <taxon>Sedentaria</taxon>
        <taxon>Scolecida</taxon>
        <taxon>Capitellidae</taxon>
        <taxon>Capitella</taxon>
    </lineage>
</organism>
<evidence type="ECO:0000256" key="6">
    <source>
        <dbReference type="ARBA" id="ARBA00023136"/>
    </source>
</evidence>
<dbReference type="EMBL" id="AMQN01011734">
    <property type="status" value="NOT_ANNOTATED_CDS"/>
    <property type="molecule type" value="Genomic_DNA"/>
</dbReference>
<feature type="transmembrane region" description="Helical" evidence="11">
    <location>
        <begin position="253"/>
        <end position="278"/>
    </location>
</feature>
<dbReference type="EnsemblMetazoa" id="CapteT210525">
    <property type="protein sequence ID" value="CapteP210525"/>
    <property type="gene ID" value="CapteG210525"/>
</dbReference>
<reference evidence="15" key="1">
    <citation type="submission" date="2012-12" db="EMBL/GenBank/DDBJ databases">
        <authorList>
            <person name="Hellsten U."/>
            <person name="Grimwood J."/>
            <person name="Chapman J.A."/>
            <person name="Shapiro H."/>
            <person name="Aerts A."/>
            <person name="Otillar R.P."/>
            <person name="Terry A.Y."/>
            <person name="Boore J.L."/>
            <person name="Simakov O."/>
            <person name="Marletaz F."/>
            <person name="Cho S.-J."/>
            <person name="Edsinger-Gonzales E."/>
            <person name="Havlak P."/>
            <person name="Kuo D.-H."/>
            <person name="Larsson T."/>
            <person name="Lv J."/>
            <person name="Arendt D."/>
            <person name="Savage R."/>
            <person name="Osoegawa K."/>
            <person name="de Jong P."/>
            <person name="Lindberg D.R."/>
            <person name="Seaver E.C."/>
            <person name="Weisblat D.A."/>
            <person name="Putnam N.H."/>
            <person name="Grigoriev I.V."/>
            <person name="Rokhsar D.S."/>
        </authorList>
    </citation>
    <scope>NUCLEOTIDE SEQUENCE</scope>
    <source>
        <strain evidence="15">I ESC-2004</strain>
    </source>
</reference>
<feature type="transmembrane region" description="Helical" evidence="11">
    <location>
        <begin position="28"/>
        <end position="55"/>
    </location>
</feature>
<evidence type="ECO:0000256" key="8">
    <source>
        <dbReference type="ARBA" id="ARBA00023180"/>
    </source>
</evidence>
<keyword evidence="8" id="KW-0325">Glycoprotein</keyword>
<evidence type="ECO:0000256" key="7">
    <source>
        <dbReference type="ARBA" id="ARBA00023170"/>
    </source>
</evidence>
<keyword evidence="3 10" id="KW-0812">Transmembrane</keyword>
<dbReference type="Proteomes" id="UP000014760">
    <property type="component" value="Unassembled WGS sequence"/>
</dbReference>
<name>R7TX93_CAPTE</name>
<evidence type="ECO:0000256" key="9">
    <source>
        <dbReference type="ARBA" id="ARBA00023224"/>
    </source>
</evidence>